<evidence type="ECO:0000256" key="6">
    <source>
        <dbReference type="ARBA" id="ARBA00049244"/>
    </source>
</evidence>
<accession>A0A6J5RK59</accession>
<dbReference type="InterPro" id="IPR040982">
    <property type="entry name" value="DNA_pol3_finger"/>
</dbReference>
<feature type="domain" description="Polymerase/histidinol phosphatase N-terminal" evidence="7">
    <location>
        <begin position="38"/>
        <end position="102"/>
    </location>
</feature>
<evidence type="ECO:0000259" key="7">
    <source>
        <dbReference type="SMART" id="SM00481"/>
    </source>
</evidence>
<dbReference type="Pfam" id="PF14579">
    <property type="entry name" value="HHH_6"/>
    <property type="match status" value="1"/>
</dbReference>
<evidence type="ECO:0000256" key="3">
    <source>
        <dbReference type="ARBA" id="ARBA00022695"/>
    </source>
</evidence>
<dbReference type="InterPro" id="IPR016195">
    <property type="entry name" value="Pol/histidinol_Pase-like"/>
</dbReference>
<dbReference type="InterPro" id="IPR029460">
    <property type="entry name" value="DNAPol_HHH"/>
</dbReference>
<dbReference type="GO" id="GO:0008408">
    <property type="term" value="F:3'-5' exonuclease activity"/>
    <property type="evidence" value="ECO:0007669"/>
    <property type="project" value="InterPro"/>
</dbReference>
<dbReference type="Pfam" id="PF02811">
    <property type="entry name" value="PHP"/>
    <property type="match status" value="1"/>
</dbReference>
<dbReference type="InterPro" id="IPR011708">
    <property type="entry name" value="DNA_pol3_alpha_NTPase_dom"/>
</dbReference>
<dbReference type="GO" id="GO:0006260">
    <property type="term" value="P:DNA replication"/>
    <property type="evidence" value="ECO:0007669"/>
    <property type="project" value="UniProtKB-KW"/>
</dbReference>
<dbReference type="EMBL" id="LR797213">
    <property type="protein sequence ID" value="CAB4194587.1"/>
    <property type="molecule type" value="Genomic_DNA"/>
</dbReference>
<evidence type="ECO:0000256" key="5">
    <source>
        <dbReference type="ARBA" id="ARBA00022932"/>
    </source>
</evidence>
<gene>
    <name evidence="8" type="ORF">UFOVP1264_42</name>
</gene>
<dbReference type="InterPro" id="IPR004013">
    <property type="entry name" value="PHP_dom"/>
</dbReference>
<evidence type="ECO:0000256" key="2">
    <source>
        <dbReference type="ARBA" id="ARBA00022679"/>
    </source>
</evidence>
<dbReference type="EC" id="2.7.7.7" evidence="1"/>
<dbReference type="PANTHER" id="PTHR32294">
    <property type="entry name" value="DNA POLYMERASE III SUBUNIT ALPHA"/>
    <property type="match status" value="1"/>
</dbReference>
<dbReference type="SUPFAM" id="SSF89550">
    <property type="entry name" value="PHP domain-like"/>
    <property type="match status" value="1"/>
</dbReference>
<protein>
    <recommendedName>
        <fullName evidence="1">DNA-directed DNA polymerase</fullName>
        <ecNumber evidence="1">2.7.7.7</ecNumber>
    </recommendedName>
</protein>
<organism evidence="8">
    <name type="scientific">uncultured Caudovirales phage</name>
    <dbReference type="NCBI Taxonomy" id="2100421"/>
    <lineage>
        <taxon>Viruses</taxon>
        <taxon>Duplodnaviria</taxon>
        <taxon>Heunggongvirae</taxon>
        <taxon>Uroviricota</taxon>
        <taxon>Caudoviricetes</taxon>
        <taxon>Peduoviridae</taxon>
        <taxon>Maltschvirus</taxon>
        <taxon>Maltschvirus maltsch</taxon>
    </lineage>
</organism>
<evidence type="ECO:0000313" key="8">
    <source>
        <dbReference type="EMBL" id="CAB4194587.1"/>
    </source>
</evidence>
<dbReference type="GO" id="GO:0003887">
    <property type="term" value="F:DNA-directed DNA polymerase activity"/>
    <property type="evidence" value="ECO:0007669"/>
    <property type="project" value="UniProtKB-KW"/>
</dbReference>
<keyword evidence="3" id="KW-0548">Nucleotidyltransferase</keyword>
<dbReference type="InterPro" id="IPR003141">
    <property type="entry name" value="Pol/His_phosphatase_N"/>
</dbReference>
<reference evidence="8" key="1">
    <citation type="submission" date="2020-05" db="EMBL/GenBank/DDBJ databases">
        <authorList>
            <person name="Chiriac C."/>
            <person name="Salcher M."/>
            <person name="Ghai R."/>
            <person name="Kavagutti S V."/>
        </authorList>
    </citation>
    <scope>NUCLEOTIDE SEQUENCE</scope>
</reference>
<evidence type="ECO:0000256" key="4">
    <source>
        <dbReference type="ARBA" id="ARBA00022705"/>
    </source>
</evidence>
<keyword evidence="4" id="KW-0235">DNA replication</keyword>
<dbReference type="Gene3D" id="3.20.20.140">
    <property type="entry name" value="Metal-dependent hydrolases"/>
    <property type="match status" value="1"/>
</dbReference>
<dbReference type="Pfam" id="PF07733">
    <property type="entry name" value="DNA_pol3_alpha"/>
    <property type="match status" value="2"/>
</dbReference>
<keyword evidence="5" id="KW-0239">DNA-directed DNA polymerase</keyword>
<name>A0A6J5RK59_9CAUD</name>
<dbReference type="Pfam" id="PF17657">
    <property type="entry name" value="DNA_pol3_finger"/>
    <property type="match status" value="1"/>
</dbReference>
<dbReference type="InterPro" id="IPR004805">
    <property type="entry name" value="DnaE2/DnaE/PolC"/>
</dbReference>
<evidence type="ECO:0000256" key="1">
    <source>
        <dbReference type="ARBA" id="ARBA00012417"/>
    </source>
</evidence>
<dbReference type="SMART" id="SM00481">
    <property type="entry name" value="POLIIIAc"/>
    <property type="match status" value="1"/>
</dbReference>
<keyword evidence="2" id="KW-0808">Transferase</keyword>
<sequence>MLCVWQKNEHEKTQCTSSKRSPRNIGKEKKMSNYWSAHTHSRFSAKDALPTVEAIVNKAEHFGYPALGLTDHGNMGGAVQLYKACRKAGIEPLPGIEAYVSLNRNEARPSTMHMGLLATTQDGYRNLVSLVTQSHQQFKYKPILDLADFAQAAEDGRLDGIAAMTGCWFGLLPTMLRTPDENIATMTSNVLLSLASWFGSGLYVEIQNHVIHDDTHDDDLHSQVLLGIAKKHGLPIVITQDSHYVEPEDRALHETMKRLVSWSDDPDDAVFPGDGYHMVDDEWMIDHHTPEIYAAGIEGLNDLLSKAQVVIPELDTFKLKVPDTTISGDPNNELDKLTRIALDLKIKNGKIKESNKDEYYRRLENELKVVIDADFAGYLLFTASVTEYMDQKQINYNVRGSASGSLLCWLLHITSFDPVTWGLLAERFLSPGQVAPPDIDIDIEHDRRQEMMEWLQEHAHTANIGTWLSMGLDSEGEQKGSLMIRYKMHARKTGKDPDLPVPPKEWAQLQALAEKKALLGYGVHAAGLLVTPDEYTAGVVPMQYVASSKTMVTMFGKEDVEALGLVKLDLLGLKTLTALRIIRKYSDVQIEDIPLNDKKVFQAMSKGNTSGLFQLEGGSGRSGVRRLKPTKIADVIAAMALFRPATMESGATDDFINRRQGITKAPERHKIIADETKETYGVLLYQEQVISVLRSVGLDAQEIEKARKAIKASNADVGNARGELTKLFMRIEKLAKEKGMSATDIDWLKEALNAYASYGFNKAHATAYGVLAYITGYYSVHHPVAFWAGMLDAYTGAQQEASYLTAAREAGVVIRSAHVNTASIGYTADMETQTIRKGLTSIHGVGSKAAEELVRHAPYASLDDLARKVSARRVSGAKALGMGHSPESCGGIIAALNTANALFGLEREAK</sequence>
<proteinExistence type="predicted"/>
<comment type="catalytic activity">
    <reaction evidence="6">
        <text>DNA(n) + a 2'-deoxyribonucleoside 5'-triphosphate = DNA(n+1) + diphosphate</text>
        <dbReference type="Rhea" id="RHEA:22508"/>
        <dbReference type="Rhea" id="RHEA-COMP:17339"/>
        <dbReference type="Rhea" id="RHEA-COMP:17340"/>
        <dbReference type="ChEBI" id="CHEBI:33019"/>
        <dbReference type="ChEBI" id="CHEBI:61560"/>
        <dbReference type="ChEBI" id="CHEBI:173112"/>
        <dbReference type="EC" id="2.7.7.7"/>
    </reaction>
</comment>